<dbReference type="GO" id="GO:0004853">
    <property type="term" value="F:uroporphyrinogen decarboxylase activity"/>
    <property type="evidence" value="ECO:0007669"/>
    <property type="project" value="InterPro"/>
</dbReference>
<organism evidence="2">
    <name type="scientific">marine sediment metagenome</name>
    <dbReference type="NCBI Taxonomy" id="412755"/>
    <lineage>
        <taxon>unclassified sequences</taxon>
        <taxon>metagenomes</taxon>
        <taxon>ecological metagenomes</taxon>
    </lineage>
</organism>
<dbReference type="SUPFAM" id="SSF51726">
    <property type="entry name" value="UROD/MetE-like"/>
    <property type="match status" value="1"/>
</dbReference>
<gene>
    <name evidence="2" type="ORF">LCGC14_2934900</name>
</gene>
<dbReference type="EMBL" id="LAZR01058688">
    <property type="protein sequence ID" value="KKK69350.1"/>
    <property type="molecule type" value="Genomic_DNA"/>
</dbReference>
<sequence length="96" mass="10482">VDLIQPIDPTCMDIVKFKEMFGDRICLAGNVANELLRSGTPSEVEAVVKELIENVAPGGGFCLGSGNSVPDWAKFDNYMAMRNTVLKYGSYPIHTD</sequence>
<feature type="non-terminal residue" evidence="2">
    <location>
        <position position="1"/>
    </location>
</feature>
<accession>A0A0F8Y6V3</accession>
<reference evidence="2" key="1">
    <citation type="journal article" date="2015" name="Nature">
        <title>Complex archaea that bridge the gap between prokaryotes and eukaryotes.</title>
        <authorList>
            <person name="Spang A."/>
            <person name="Saw J.H."/>
            <person name="Jorgensen S.L."/>
            <person name="Zaremba-Niedzwiedzka K."/>
            <person name="Martijn J."/>
            <person name="Lind A.E."/>
            <person name="van Eijk R."/>
            <person name="Schleper C."/>
            <person name="Guy L."/>
            <person name="Ettema T.J."/>
        </authorList>
    </citation>
    <scope>NUCLEOTIDE SEQUENCE</scope>
</reference>
<dbReference type="Gene3D" id="3.20.20.210">
    <property type="match status" value="1"/>
</dbReference>
<dbReference type="Pfam" id="PF01208">
    <property type="entry name" value="URO-D"/>
    <property type="match status" value="1"/>
</dbReference>
<dbReference type="GO" id="GO:0006779">
    <property type="term" value="P:porphyrin-containing compound biosynthetic process"/>
    <property type="evidence" value="ECO:0007669"/>
    <property type="project" value="InterPro"/>
</dbReference>
<feature type="domain" description="Uroporphyrinogen decarboxylase (URO-D)" evidence="1">
    <location>
        <begin position="11"/>
        <end position="87"/>
    </location>
</feature>
<dbReference type="InterPro" id="IPR038071">
    <property type="entry name" value="UROD/MetE-like_sf"/>
</dbReference>
<dbReference type="AlphaFoldDB" id="A0A0F8Y6V3"/>
<protein>
    <recommendedName>
        <fullName evidence="1">Uroporphyrinogen decarboxylase (URO-D) domain-containing protein</fullName>
    </recommendedName>
</protein>
<dbReference type="InterPro" id="IPR000257">
    <property type="entry name" value="Uroporphyrinogen_deCOase"/>
</dbReference>
<proteinExistence type="predicted"/>
<comment type="caution">
    <text evidence="2">The sequence shown here is derived from an EMBL/GenBank/DDBJ whole genome shotgun (WGS) entry which is preliminary data.</text>
</comment>
<evidence type="ECO:0000259" key="1">
    <source>
        <dbReference type="Pfam" id="PF01208"/>
    </source>
</evidence>
<evidence type="ECO:0000313" key="2">
    <source>
        <dbReference type="EMBL" id="KKK69350.1"/>
    </source>
</evidence>
<name>A0A0F8Y6V3_9ZZZZ</name>